<evidence type="ECO:0000313" key="2">
    <source>
        <dbReference type="EMBL" id="MEX5730203.1"/>
    </source>
</evidence>
<dbReference type="Gene3D" id="3.40.250.10">
    <property type="entry name" value="Rhodanese-like domain"/>
    <property type="match status" value="1"/>
</dbReference>
<dbReference type="PANTHER" id="PTHR43031:SF1">
    <property type="entry name" value="PYRIDINE NUCLEOTIDE-DISULPHIDE OXIDOREDUCTASE"/>
    <property type="match status" value="1"/>
</dbReference>
<dbReference type="SUPFAM" id="SSF52821">
    <property type="entry name" value="Rhodanese/Cell cycle control phosphatase"/>
    <property type="match status" value="1"/>
</dbReference>
<sequence length="120" mass="13253">MDLLERLFPTVAQIDGKTAVSRHANGEVLMLDVRKPHEIKRGGAVPGAVHVPLEFIRHAANPNSPHYSPKLTREMPVVVFCHLGDISARAARMLMKMGYSDVMELGVFRNWLEAGGPVVK</sequence>
<dbReference type="RefSeq" id="WP_125403368.1">
    <property type="nucleotide sequence ID" value="NZ_JBEHHI010000004.1"/>
</dbReference>
<comment type="caution">
    <text evidence="2">The sequence shown here is derived from an EMBL/GenBank/DDBJ whole genome shotgun (WGS) entry which is preliminary data.</text>
</comment>
<evidence type="ECO:0000259" key="1">
    <source>
        <dbReference type="PROSITE" id="PS50206"/>
    </source>
</evidence>
<reference evidence="2 3" key="1">
    <citation type="submission" date="2024-06" db="EMBL/GenBank/DDBJ databases">
        <title>Genome of Rhodovulum iodosum, a marine photoferrotroph.</title>
        <authorList>
            <person name="Bianchini G."/>
            <person name="Nikeleit V."/>
            <person name="Kappler A."/>
            <person name="Bryce C."/>
            <person name="Sanchez-Baracaldo P."/>
        </authorList>
    </citation>
    <scope>NUCLEOTIDE SEQUENCE [LARGE SCALE GENOMIC DNA]</scope>
    <source>
        <strain evidence="2 3">UT/N1</strain>
    </source>
</reference>
<organism evidence="2 3">
    <name type="scientific">Rhodovulum iodosum</name>
    <dbReference type="NCBI Taxonomy" id="68291"/>
    <lineage>
        <taxon>Bacteria</taxon>
        <taxon>Pseudomonadati</taxon>
        <taxon>Pseudomonadota</taxon>
        <taxon>Alphaproteobacteria</taxon>
        <taxon>Rhodobacterales</taxon>
        <taxon>Paracoccaceae</taxon>
        <taxon>Rhodovulum</taxon>
    </lineage>
</organism>
<accession>A0ABV3XXW1</accession>
<dbReference type="InterPro" id="IPR001763">
    <property type="entry name" value="Rhodanese-like_dom"/>
</dbReference>
<dbReference type="SMART" id="SM00450">
    <property type="entry name" value="RHOD"/>
    <property type="match status" value="1"/>
</dbReference>
<dbReference type="Pfam" id="PF00581">
    <property type="entry name" value="Rhodanese"/>
    <property type="match status" value="1"/>
</dbReference>
<dbReference type="EMBL" id="JBEHHI010000004">
    <property type="protein sequence ID" value="MEX5730203.1"/>
    <property type="molecule type" value="Genomic_DNA"/>
</dbReference>
<name>A0ABV3XXW1_9RHOB</name>
<proteinExistence type="predicted"/>
<dbReference type="PROSITE" id="PS50206">
    <property type="entry name" value="RHODANESE_3"/>
    <property type="match status" value="1"/>
</dbReference>
<dbReference type="Proteomes" id="UP001560019">
    <property type="component" value="Unassembled WGS sequence"/>
</dbReference>
<gene>
    <name evidence="2" type="ORF">Ga0609869_003556</name>
</gene>
<dbReference type="InterPro" id="IPR050229">
    <property type="entry name" value="GlpE_sulfurtransferase"/>
</dbReference>
<protein>
    <submittedName>
        <fullName evidence="2">Rhodanese-related sulfurtransferase</fullName>
    </submittedName>
</protein>
<feature type="domain" description="Rhodanese" evidence="1">
    <location>
        <begin position="24"/>
        <end position="120"/>
    </location>
</feature>
<dbReference type="InterPro" id="IPR036873">
    <property type="entry name" value="Rhodanese-like_dom_sf"/>
</dbReference>
<dbReference type="PANTHER" id="PTHR43031">
    <property type="entry name" value="FAD-DEPENDENT OXIDOREDUCTASE"/>
    <property type="match status" value="1"/>
</dbReference>
<keyword evidence="3" id="KW-1185">Reference proteome</keyword>
<evidence type="ECO:0000313" key="3">
    <source>
        <dbReference type="Proteomes" id="UP001560019"/>
    </source>
</evidence>